<dbReference type="PROSITE" id="PS51257">
    <property type="entry name" value="PROKAR_LIPOPROTEIN"/>
    <property type="match status" value="1"/>
</dbReference>
<dbReference type="GeneID" id="24135651"/>
<keyword evidence="1 2" id="KW-0732">Signal</keyword>
<dbReference type="GO" id="GO:0005576">
    <property type="term" value="C:extracellular region"/>
    <property type="evidence" value="ECO:0007669"/>
    <property type="project" value="InterPro"/>
</dbReference>
<dbReference type="VEuPathDB" id="FungiDB:SPRG_13799"/>
<dbReference type="OMA" id="ASTYSQC"/>
<feature type="chain" id="PRO_5001637357" description="CBM1 domain-containing protein" evidence="2">
    <location>
        <begin position="19"/>
        <end position="113"/>
    </location>
</feature>
<dbReference type="GO" id="GO:0005975">
    <property type="term" value="P:carbohydrate metabolic process"/>
    <property type="evidence" value="ECO:0007669"/>
    <property type="project" value="InterPro"/>
</dbReference>
<evidence type="ECO:0000313" key="5">
    <source>
        <dbReference type="Proteomes" id="UP000030745"/>
    </source>
</evidence>
<dbReference type="GO" id="GO:0030248">
    <property type="term" value="F:cellulose binding"/>
    <property type="evidence" value="ECO:0007669"/>
    <property type="project" value="InterPro"/>
</dbReference>
<organism evidence="4 5">
    <name type="scientific">Saprolegnia parasitica (strain CBS 223.65)</name>
    <dbReference type="NCBI Taxonomy" id="695850"/>
    <lineage>
        <taxon>Eukaryota</taxon>
        <taxon>Sar</taxon>
        <taxon>Stramenopiles</taxon>
        <taxon>Oomycota</taxon>
        <taxon>Saprolegniomycetes</taxon>
        <taxon>Saprolegniales</taxon>
        <taxon>Saprolegniaceae</taxon>
        <taxon>Saprolegnia</taxon>
    </lineage>
</organism>
<dbReference type="AlphaFoldDB" id="A0A067C3G3"/>
<dbReference type="OrthoDB" id="2119228at2759"/>
<dbReference type="Pfam" id="PF00734">
    <property type="entry name" value="CBM_1"/>
    <property type="match status" value="1"/>
</dbReference>
<dbReference type="InterPro" id="IPR000254">
    <property type="entry name" value="CBD"/>
</dbReference>
<gene>
    <name evidence="4" type="ORF">SPRG_13799</name>
</gene>
<dbReference type="SUPFAM" id="SSF57180">
    <property type="entry name" value="Cellulose-binding domain"/>
    <property type="match status" value="1"/>
</dbReference>
<dbReference type="Proteomes" id="UP000030745">
    <property type="component" value="Unassembled WGS sequence"/>
</dbReference>
<evidence type="ECO:0000256" key="2">
    <source>
        <dbReference type="SAM" id="SignalP"/>
    </source>
</evidence>
<proteinExistence type="predicted"/>
<dbReference type="STRING" id="695850.A0A067C3G3"/>
<feature type="signal peptide" evidence="2">
    <location>
        <begin position="1"/>
        <end position="18"/>
    </location>
</feature>
<name>A0A067C3G3_SAPPC</name>
<accession>A0A067C3G3</accession>
<sequence length="113" mass="11909">MRSAISICALALLSCASASTHGALRSESLVSVYGQCGGRGYAGATTCTSGNTCVYIASTYSQCLPTPPTSTEFATYAQCDGSNFKTNGKTCRPNDMCYKLTSLLSRCYPKKSE</sequence>
<dbReference type="SMART" id="SM00236">
    <property type="entry name" value="fCBD"/>
    <property type="match status" value="2"/>
</dbReference>
<dbReference type="InterPro" id="IPR035971">
    <property type="entry name" value="CBD_sf"/>
</dbReference>
<evidence type="ECO:0000256" key="1">
    <source>
        <dbReference type="ARBA" id="ARBA00022729"/>
    </source>
</evidence>
<dbReference type="RefSeq" id="XP_012208186.1">
    <property type="nucleotide sequence ID" value="XM_012352796.1"/>
</dbReference>
<evidence type="ECO:0000313" key="4">
    <source>
        <dbReference type="EMBL" id="KDO21091.1"/>
    </source>
</evidence>
<keyword evidence="5" id="KW-1185">Reference proteome</keyword>
<dbReference type="KEGG" id="spar:SPRG_13799"/>
<dbReference type="PROSITE" id="PS51164">
    <property type="entry name" value="CBM1_2"/>
    <property type="match status" value="1"/>
</dbReference>
<feature type="domain" description="CBM1" evidence="3">
    <location>
        <begin position="28"/>
        <end position="64"/>
    </location>
</feature>
<dbReference type="EMBL" id="KK583295">
    <property type="protein sequence ID" value="KDO21091.1"/>
    <property type="molecule type" value="Genomic_DNA"/>
</dbReference>
<evidence type="ECO:0000259" key="3">
    <source>
        <dbReference type="PROSITE" id="PS51164"/>
    </source>
</evidence>
<reference evidence="4 5" key="1">
    <citation type="journal article" date="2013" name="PLoS Genet.">
        <title>Distinctive expansion of potential virulence genes in the genome of the oomycete fish pathogen Saprolegnia parasitica.</title>
        <authorList>
            <person name="Jiang R.H."/>
            <person name="de Bruijn I."/>
            <person name="Haas B.J."/>
            <person name="Belmonte R."/>
            <person name="Lobach L."/>
            <person name="Christie J."/>
            <person name="van den Ackerveken G."/>
            <person name="Bottin A."/>
            <person name="Bulone V."/>
            <person name="Diaz-Moreno S.M."/>
            <person name="Dumas B."/>
            <person name="Fan L."/>
            <person name="Gaulin E."/>
            <person name="Govers F."/>
            <person name="Grenville-Briggs L.J."/>
            <person name="Horner N.R."/>
            <person name="Levin J.Z."/>
            <person name="Mammella M."/>
            <person name="Meijer H.J."/>
            <person name="Morris P."/>
            <person name="Nusbaum C."/>
            <person name="Oome S."/>
            <person name="Phillips A.J."/>
            <person name="van Rooyen D."/>
            <person name="Rzeszutek E."/>
            <person name="Saraiva M."/>
            <person name="Secombes C.J."/>
            <person name="Seidl M.F."/>
            <person name="Snel B."/>
            <person name="Stassen J.H."/>
            <person name="Sykes S."/>
            <person name="Tripathy S."/>
            <person name="van den Berg H."/>
            <person name="Vega-Arreguin J.C."/>
            <person name="Wawra S."/>
            <person name="Young S.K."/>
            <person name="Zeng Q."/>
            <person name="Dieguez-Uribeondo J."/>
            <person name="Russ C."/>
            <person name="Tyler B.M."/>
            <person name="van West P."/>
        </authorList>
    </citation>
    <scope>NUCLEOTIDE SEQUENCE [LARGE SCALE GENOMIC DNA]</scope>
    <source>
        <strain evidence="4 5">CBS 223.65</strain>
    </source>
</reference>
<protein>
    <recommendedName>
        <fullName evidence="3">CBM1 domain-containing protein</fullName>
    </recommendedName>
</protein>